<protein>
    <submittedName>
        <fullName evidence="6">Putative secreted transglycosylase</fullName>
    </submittedName>
</protein>
<keyword evidence="4" id="KW-0788">Thiol protease</keyword>
<dbReference type="PANTHER" id="PTHR47359:SF3">
    <property type="entry name" value="NLP_P60 DOMAIN-CONTAINING PROTEIN-RELATED"/>
    <property type="match status" value="1"/>
</dbReference>
<dbReference type="AlphaFoldDB" id="Q5NUT7"/>
<sequence length="300" mass="31595">MPKAGQIYAKWYEKAGGLCEGITPALLAAQGQAESNFSPTVGSGAGAVGIAQFLPATFQNYGQDEDGNGRTSPLDPADAIMAQGRFMCSLYSRAKKSGYSGDPVALALAGYNAGWGAVERYAGIPPYKETTGYVSKILADAKRWTLNLSVSGTGAGPDAVRRATQHLGLPYVWGGGTPEGPSTGFCDGTNGYLNGACFAATHSGFDCSSFTQFAYWPSIKLPRVASDQYGATAGKPVSRSELKVGDLLFWTHGGPGGIYHVAMYYGDGKIIQAPRTGKKIEIVPISQAMPERDYYGATRP</sequence>
<dbReference type="CDD" id="cd13399">
    <property type="entry name" value="Slt35-like"/>
    <property type="match status" value="1"/>
</dbReference>
<dbReference type="InterPro" id="IPR023346">
    <property type="entry name" value="Lysozyme-like_dom_sf"/>
</dbReference>
<keyword evidence="6" id="KW-0614">Plasmid</keyword>
<reference evidence="6" key="1">
    <citation type="submission" date="2001-03" db="EMBL/GenBank/DDBJ databases">
        <title>Complete Sequence of the Plasmid pNO33 from Streptomyces albulus IFO14147.</title>
        <authorList>
            <person name="Kawai T."/>
            <person name="Inouye S."/>
        </authorList>
    </citation>
    <scope>NUCLEOTIDE SEQUENCE</scope>
    <source>
        <strain evidence="6">IFO 14147</strain>
        <plasmid evidence="6">pNO33</plasmid>
    </source>
</reference>
<dbReference type="Gene3D" id="3.90.1720.10">
    <property type="entry name" value="endopeptidase domain like (from Nostoc punctiforme)"/>
    <property type="match status" value="1"/>
</dbReference>
<name>Q5NUT7_STRNR</name>
<comment type="similarity">
    <text evidence="1">Belongs to the peptidase C40 family.</text>
</comment>
<organism evidence="6">
    <name type="scientific">Streptomyces noursei</name>
    <name type="common">Streptomyces albulus</name>
    <dbReference type="NCBI Taxonomy" id="1971"/>
    <lineage>
        <taxon>Bacteria</taxon>
        <taxon>Bacillati</taxon>
        <taxon>Actinomycetota</taxon>
        <taxon>Actinomycetes</taxon>
        <taxon>Kitasatosporales</taxon>
        <taxon>Streptomycetaceae</taxon>
        <taxon>Streptomyces</taxon>
    </lineage>
</organism>
<dbReference type="PROSITE" id="PS51935">
    <property type="entry name" value="NLPC_P60"/>
    <property type="match status" value="1"/>
</dbReference>
<dbReference type="InterPro" id="IPR000064">
    <property type="entry name" value="NLP_P60_dom"/>
</dbReference>
<dbReference type="Pfam" id="PF00877">
    <property type="entry name" value="NLPC_P60"/>
    <property type="match status" value="1"/>
</dbReference>
<dbReference type="Gene3D" id="1.10.530.10">
    <property type="match status" value="1"/>
</dbReference>
<dbReference type="SMR" id="Q5NUT7"/>
<gene>
    <name evidence="6" type="primary">ORF300</name>
</gene>
<geneLocation type="plasmid" evidence="6">
    <name>pNO33</name>
</geneLocation>
<dbReference type="GO" id="GO:0006508">
    <property type="term" value="P:proteolysis"/>
    <property type="evidence" value="ECO:0007669"/>
    <property type="project" value="UniProtKB-KW"/>
</dbReference>
<dbReference type="InterPro" id="IPR038765">
    <property type="entry name" value="Papain-like_cys_pep_sf"/>
</dbReference>
<evidence type="ECO:0000256" key="1">
    <source>
        <dbReference type="ARBA" id="ARBA00007074"/>
    </source>
</evidence>
<dbReference type="PANTHER" id="PTHR47359">
    <property type="entry name" value="PEPTIDOGLYCAN DL-ENDOPEPTIDASE CWLO"/>
    <property type="match status" value="1"/>
</dbReference>
<evidence type="ECO:0000256" key="2">
    <source>
        <dbReference type="ARBA" id="ARBA00022670"/>
    </source>
</evidence>
<dbReference type="Pfam" id="PF01464">
    <property type="entry name" value="SLT"/>
    <property type="match status" value="1"/>
</dbReference>
<evidence type="ECO:0000256" key="3">
    <source>
        <dbReference type="ARBA" id="ARBA00022801"/>
    </source>
</evidence>
<evidence type="ECO:0000256" key="4">
    <source>
        <dbReference type="ARBA" id="ARBA00022807"/>
    </source>
</evidence>
<keyword evidence="2" id="KW-0645">Protease</keyword>
<dbReference type="SUPFAM" id="SSF53955">
    <property type="entry name" value="Lysozyme-like"/>
    <property type="match status" value="1"/>
</dbReference>
<dbReference type="EMBL" id="AB058947">
    <property type="protein sequence ID" value="BAD80772.1"/>
    <property type="molecule type" value="Genomic_DNA"/>
</dbReference>
<dbReference type="InterPro" id="IPR051794">
    <property type="entry name" value="PG_Endopeptidase_C40"/>
</dbReference>
<evidence type="ECO:0000259" key="5">
    <source>
        <dbReference type="PROSITE" id="PS51935"/>
    </source>
</evidence>
<dbReference type="CAZy" id="GH23">
    <property type="family name" value="Glycoside Hydrolase Family 23"/>
</dbReference>
<dbReference type="InterPro" id="IPR008258">
    <property type="entry name" value="Transglycosylase_SLT_dom_1"/>
</dbReference>
<dbReference type="GO" id="GO:0008234">
    <property type="term" value="F:cysteine-type peptidase activity"/>
    <property type="evidence" value="ECO:0007669"/>
    <property type="project" value="UniProtKB-KW"/>
</dbReference>
<feature type="domain" description="NlpC/P60" evidence="5">
    <location>
        <begin position="153"/>
        <end position="300"/>
    </location>
</feature>
<accession>Q5NUT7</accession>
<dbReference type="RefSeq" id="WP_011242298.1">
    <property type="nucleotide sequence ID" value="NC_006571.1"/>
</dbReference>
<dbReference type="SUPFAM" id="SSF54001">
    <property type="entry name" value="Cysteine proteinases"/>
    <property type="match status" value="1"/>
</dbReference>
<proteinExistence type="inferred from homology"/>
<evidence type="ECO:0000313" key="6">
    <source>
        <dbReference type="EMBL" id="BAD80772.1"/>
    </source>
</evidence>
<keyword evidence="3" id="KW-0378">Hydrolase</keyword>